<name>A0ABU6Q5I7_9FABA</name>
<sequence>MRLTFSNLLFFRRNAHLPTLLGKSIFVTDDSSTSFSLDGTPITDPDIYKTTVNGIAGVLNYSLYGNGKPPPPPHPVVSSPPPNDVVMPPLCRCSCRLGKPWVGCLTHLLFFFTYFPDLFSDTGAVKLPTSEF</sequence>
<proteinExistence type="predicted"/>
<evidence type="ECO:0000313" key="2">
    <source>
        <dbReference type="Proteomes" id="UP001341840"/>
    </source>
</evidence>
<dbReference type="EMBL" id="JASCZI010000025">
    <property type="protein sequence ID" value="MED6107069.1"/>
    <property type="molecule type" value="Genomic_DNA"/>
</dbReference>
<reference evidence="1 2" key="1">
    <citation type="journal article" date="2023" name="Plants (Basel)">
        <title>Bridging the Gap: Combining Genomics and Transcriptomics Approaches to Understand Stylosanthes scabra, an Orphan Legume from the Brazilian Caatinga.</title>
        <authorList>
            <person name="Ferreira-Neto J.R.C."/>
            <person name="da Silva M.D."/>
            <person name="Binneck E."/>
            <person name="de Melo N.F."/>
            <person name="da Silva R.H."/>
            <person name="de Melo A.L.T.M."/>
            <person name="Pandolfi V."/>
            <person name="Bustamante F.O."/>
            <person name="Brasileiro-Vidal A.C."/>
            <person name="Benko-Iseppon A.M."/>
        </authorList>
    </citation>
    <scope>NUCLEOTIDE SEQUENCE [LARGE SCALE GENOMIC DNA]</scope>
    <source>
        <tissue evidence="1">Leaves</tissue>
    </source>
</reference>
<accession>A0ABU6Q5I7</accession>
<evidence type="ECO:0000313" key="1">
    <source>
        <dbReference type="EMBL" id="MED6107069.1"/>
    </source>
</evidence>
<organism evidence="1 2">
    <name type="scientific">Stylosanthes scabra</name>
    <dbReference type="NCBI Taxonomy" id="79078"/>
    <lineage>
        <taxon>Eukaryota</taxon>
        <taxon>Viridiplantae</taxon>
        <taxon>Streptophyta</taxon>
        <taxon>Embryophyta</taxon>
        <taxon>Tracheophyta</taxon>
        <taxon>Spermatophyta</taxon>
        <taxon>Magnoliopsida</taxon>
        <taxon>eudicotyledons</taxon>
        <taxon>Gunneridae</taxon>
        <taxon>Pentapetalae</taxon>
        <taxon>rosids</taxon>
        <taxon>fabids</taxon>
        <taxon>Fabales</taxon>
        <taxon>Fabaceae</taxon>
        <taxon>Papilionoideae</taxon>
        <taxon>50 kb inversion clade</taxon>
        <taxon>dalbergioids sensu lato</taxon>
        <taxon>Dalbergieae</taxon>
        <taxon>Pterocarpus clade</taxon>
        <taxon>Stylosanthes</taxon>
    </lineage>
</organism>
<dbReference type="Proteomes" id="UP001341840">
    <property type="component" value="Unassembled WGS sequence"/>
</dbReference>
<protein>
    <submittedName>
        <fullName evidence="1">Uncharacterized protein</fullName>
    </submittedName>
</protein>
<gene>
    <name evidence="1" type="ORF">PIB30_010516</name>
</gene>
<keyword evidence="2" id="KW-1185">Reference proteome</keyword>
<comment type="caution">
    <text evidence="1">The sequence shown here is derived from an EMBL/GenBank/DDBJ whole genome shotgun (WGS) entry which is preliminary data.</text>
</comment>